<sequence>MDLILLHLFILSRTRPGSRVHEAKSTGLQRINFDNANYFEIPHGNLHSESVYNKIARYPPFNPSIHDNNKRPSYFRRIHFPCCASGDFKHRRSVQLHHGDSPLSSPLFSQPRQFFGPEHHQEYMIIVASPQAPHSSAHKGPYTRPGVCYRLRPGFK</sequence>
<name>U4LWF1_PYROM</name>
<dbReference type="AlphaFoldDB" id="U4LWF1"/>
<keyword evidence="2" id="KW-1185">Reference proteome</keyword>
<gene>
    <name evidence="1" type="ORF">PCON_01626</name>
</gene>
<dbReference type="Proteomes" id="UP000018144">
    <property type="component" value="Unassembled WGS sequence"/>
</dbReference>
<accession>U4LWF1</accession>
<dbReference type="EMBL" id="HF936162">
    <property type="protein sequence ID" value="CCX33688.1"/>
    <property type="molecule type" value="Genomic_DNA"/>
</dbReference>
<reference evidence="1 2" key="1">
    <citation type="journal article" date="2013" name="PLoS Genet.">
        <title>The genome and development-dependent transcriptomes of Pyronema confluens: a window into fungal evolution.</title>
        <authorList>
            <person name="Traeger S."/>
            <person name="Altegoer F."/>
            <person name="Freitag M."/>
            <person name="Gabaldon T."/>
            <person name="Kempken F."/>
            <person name="Kumar A."/>
            <person name="Marcet-Houben M."/>
            <person name="Poggeler S."/>
            <person name="Stajich J.E."/>
            <person name="Nowrousian M."/>
        </authorList>
    </citation>
    <scope>NUCLEOTIDE SEQUENCE [LARGE SCALE GENOMIC DNA]</scope>
    <source>
        <strain evidence="2">CBS 100304</strain>
        <tissue evidence="1">Vegetative mycelium</tissue>
    </source>
</reference>
<evidence type="ECO:0000313" key="2">
    <source>
        <dbReference type="Proteomes" id="UP000018144"/>
    </source>
</evidence>
<evidence type="ECO:0000313" key="1">
    <source>
        <dbReference type="EMBL" id="CCX33688.1"/>
    </source>
</evidence>
<proteinExistence type="predicted"/>
<organism evidence="1 2">
    <name type="scientific">Pyronema omphalodes (strain CBS 100304)</name>
    <name type="common">Pyronema confluens</name>
    <dbReference type="NCBI Taxonomy" id="1076935"/>
    <lineage>
        <taxon>Eukaryota</taxon>
        <taxon>Fungi</taxon>
        <taxon>Dikarya</taxon>
        <taxon>Ascomycota</taxon>
        <taxon>Pezizomycotina</taxon>
        <taxon>Pezizomycetes</taxon>
        <taxon>Pezizales</taxon>
        <taxon>Pyronemataceae</taxon>
        <taxon>Pyronema</taxon>
    </lineage>
</organism>
<protein>
    <submittedName>
        <fullName evidence="1">Uncharacterized protein</fullName>
    </submittedName>
</protein>